<dbReference type="InterPro" id="IPR016181">
    <property type="entry name" value="Acyl_CoA_acyltransferase"/>
</dbReference>
<dbReference type="KEGG" id="maga:Mag101_14605"/>
<protein>
    <recommendedName>
        <fullName evidence="1">BioF2-like acetyltransferase domain-containing protein</fullName>
    </recommendedName>
</protein>
<dbReference type="Gene3D" id="3.40.630.30">
    <property type="match status" value="1"/>
</dbReference>
<dbReference type="InterPro" id="IPR038740">
    <property type="entry name" value="BioF2-like_GNAT_dom"/>
</dbReference>
<accession>A0A1Q2M7Q8</accession>
<dbReference type="STRING" id="260552.Mag101_14605"/>
<dbReference type="AlphaFoldDB" id="A0A1Q2M7Q8"/>
<evidence type="ECO:0000313" key="2">
    <source>
        <dbReference type="EMBL" id="AQQ68724.1"/>
    </source>
</evidence>
<dbReference type="Proteomes" id="UP000188219">
    <property type="component" value="Chromosome"/>
</dbReference>
<organism evidence="2 3">
    <name type="scientific">Microbulbifer agarilyticus</name>
    <dbReference type="NCBI Taxonomy" id="260552"/>
    <lineage>
        <taxon>Bacteria</taxon>
        <taxon>Pseudomonadati</taxon>
        <taxon>Pseudomonadota</taxon>
        <taxon>Gammaproteobacteria</taxon>
        <taxon>Cellvibrionales</taxon>
        <taxon>Microbulbiferaceae</taxon>
        <taxon>Microbulbifer</taxon>
    </lineage>
</organism>
<gene>
    <name evidence="2" type="ORF">Mag101_14605</name>
</gene>
<dbReference type="Pfam" id="PF13480">
    <property type="entry name" value="Acetyltransf_6"/>
    <property type="match status" value="1"/>
</dbReference>
<sequence length="432" mass="48175">MKDLIMPTEVETTLQPEASAELEQANFVSATADTLRESIDDGFAPQVARTNDEARLLLEHWESFSQSRSDVPASLHAHSSFYLPFLTSNSSCRSPRVILWESASAPRGILIARIAMTRAKCSLGPISVPMPQLKTLEIVHGGFVADSPEVAQQQLQYLRDLLASKEINCVAVHHLACDSALGEALSQGLRKKGEGNPVHTEHWYTELTDSEGEPVITNSSKTRGSFRRKDRKLERHFENKIQIDEITEPDQIKSLITAASKIGDQSYQGGLGVGVRDNPHWQSILRILAENGQLRGFLLQADGKNIAYAVGGLCNGCFCYMAASFLPEHREIAPGGYLLRRILEKLQAEGVRWFDFGFGDASYKALYGNKNDQEVTLHFYGNSIAAQVTRLADGATRVGKQWTRTLLVKSGLMTWTKRQWRRRLEHRTNKPV</sequence>
<evidence type="ECO:0000313" key="3">
    <source>
        <dbReference type="Proteomes" id="UP000188219"/>
    </source>
</evidence>
<feature type="domain" description="BioF2-like acetyltransferase" evidence="1">
    <location>
        <begin position="220"/>
        <end position="364"/>
    </location>
</feature>
<proteinExistence type="predicted"/>
<dbReference type="RefSeq" id="WP_077406573.1">
    <property type="nucleotide sequence ID" value="NZ_CP019650.1"/>
</dbReference>
<keyword evidence="3" id="KW-1185">Reference proteome</keyword>
<evidence type="ECO:0000259" key="1">
    <source>
        <dbReference type="Pfam" id="PF13480"/>
    </source>
</evidence>
<dbReference type="OrthoDB" id="208468at2"/>
<reference evidence="2" key="1">
    <citation type="submission" date="2017-02" db="EMBL/GenBank/DDBJ databases">
        <title>Genome of Microbulbifer agarilyticus GP101.</title>
        <authorList>
            <person name="Jung J."/>
            <person name="Bae S.S."/>
            <person name="Baek K."/>
        </authorList>
    </citation>
    <scope>NUCLEOTIDE SEQUENCE [LARGE SCALE GENOMIC DNA]</scope>
    <source>
        <strain evidence="2">GP101</strain>
    </source>
</reference>
<dbReference type="EMBL" id="CP019650">
    <property type="protein sequence ID" value="AQQ68724.1"/>
    <property type="molecule type" value="Genomic_DNA"/>
</dbReference>
<name>A0A1Q2M7Q8_9GAMM</name>
<dbReference type="SUPFAM" id="SSF55729">
    <property type="entry name" value="Acyl-CoA N-acyltransferases (Nat)"/>
    <property type="match status" value="1"/>
</dbReference>